<gene>
    <name evidence="6" type="ORF">CLIB1423_03S00694</name>
</gene>
<dbReference type="Pfam" id="PF00400">
    <property type="entry name" value="WD40"/>
    <property type="match status" value="1"/>
</dbReference>
<name>A0A9P0QL42_9ASCO</name>
<proteinExistence type="inferred from homology"/>
<reference evidence="6" key="1">
    <citation type="submission" date="2022-03" db="EMBL/GenBank/DDBJ databases">
        <authorList>
            <person name="Legras J.-L."/>
            <person name="Devillers H."/>
            <person name="Grondin C."/>
        </authorList>
    </citation>
    <scope>NUCLEOTIDE SEQUENCE</scope>
    <source>
        <strain evidence="6">CLIB 1423</strain>
    </source>
</reference>
<dbReference type="InterPro" id="IPR024977">
    <property type="entry name" value="Apc4-like_WD40_dom"/>
</dbReference>
<dbReference type="GO" id="GO:0006406">
    <property type="term" value="P:mRNA export from nucleus"/>
    <property type="evidence" value="ECO:0007669"/>
    <property type="project" value="InterPro"/>
</dbReference>
<dbReference type="PANTHER" id="PTHR22839">
    <property type="entry name" value="THO COMPLEX SUBUNIT 3 THO3"/>
    <property type="match status" value="1"/>
</dbReference>
<dbReference type="Pfam" id="PF12894">
    <property type="entry name" value="ANAPC4_WD40"/>
    <property type="match status" value="1"/>
</dbReference>
<evidence type="ECO:0000259" key="5">
    <source>
        <dbReference type="Pfam" id="PF12894"/>
    </source>
</evidence>
<keyword evidence="2" id="KW-0677">Repeat</keyword>
<feature type="domain" description="Anaphase-promoting complex subunit 4-like WD40" evidence="5">
    <location>
        <begin position="98"/>
        <end position="174"/>
    </location>
</feature>
<evidence type="ECO:0000256" key="2">
    <source>
        <dbReference type="ARBA" id="ARBA00022737"/>
    </source>
</evidence>
<feature type="repeat" description="WD" evidence="4">
    <location>
        <begin position="68"/>
        <end position="110"/>
    </location>
</feature>
<dbReference type="EMBL" id="CAKXYY010000003">
    <property type="protein sequence ID" value="CAH2351171.1"/>
    <property type="molecule type" value="Genomic_DNA"/>
</dbReference>
<organism evidence="6 7">
    <name type="scientific">[Candida] railenensis</name>
    <dbReference type="NCBI Taxonomy" id="45579"/>
    <lineage>
        <taxon>Eukaryota</taxon>
        <taxon>Fungi</taxon>
        <taxon>Dikarya</taxon>
        <taxon>Ascomycota</taxon>
        <taxon>Saccharomycotina</taxon>
        <taxon>Pichiomycetes</taxon>
        <taxon>Debaryomycetaceae</taxon>
        <taxon>Kurtzmaniella</taxon>
    </lineage>
</organism>
<dbReference type="AlphaFoldDB" id="A0A9P0QL42"/>
<feature type="repeat" description="WD" evidence="4">
    <location>
        <begin position="214"/>
        <end position="255"/>
    </location>
</feature>
<dbReference type="SMART" id="SM00320">
    <property type="entry name" value="WD40"/>
    <property type="match status" value="6"/>
</dbReference>
<dbReference type="InterPro" id="IPR001680">
    <property type="entry name" value="WD40_rpt"/>
</dbReference>
<dbReference type="InterPro" id="IPR015943">
    <property type="entry name" value="WD40/YVTN_repeat-like_dom_sf"/>
</dbReference>
<dbReference type="Gene3D" id="2.130.10.10">
    <property type="entry name" value="YVTN repeat-like/Quinoprotein amine dehydrogenase"/>
    <property type="match status" value="2"/>
</dbReference>
<comment type="caution">
    <text evidence="6">The sequence shown here is derived from an EMBL/GenBank/DDBJ whole genome shotgun (WGS) entry which is preliminary data.</text>
</comment>
<dbReference type="InterPro" id="IPR036322">
    <property type="entry name" value="WD40_repeat_dom_sf"/>
</dbReference>
<comment type="similarity">
    <text evidence="3">Belongs to the THOC3 family.</text>
</comment>
<protein>
    <recommendedName>
        <fullName evidence="5">Anaphase-promoting complex subunit 4-like WD40 domain-containing protein</fullName>
    </recommendedName>
</protein>
<dbReference type="PANTHER" id="PTHR22839:SF0">
    <property type="entry name" value="THO COMPLEX SUBUNIT 3"/>
    <property type="match status" value="1"/>
</dbReference>
<dbReference type="SUPFAM" id="SSF50978">
    <property type="entry name" value="WD40 repeat-like"/>
    <property type="match status" value="1"/>
</dbReference>
<keyword evidence="7" id="KW-1185">Reference proteome</keyword>
<dbReference type="PROSITE" id="PS50082">
    <property type="entry name" value="WD_REPEATS_2"/>
    <property type="match status" value="2"/>
</dbReference>
<accession>A0A9P0QL42</accession>
<keyword evidence="1 4" id="KW-0853">WD repeat</keyword>
<dbReference type="Proteomes" id="UP000837801">
    <property type="component" value="Unassembled WGS sequence"/>
</dbReference>
<evidence type="ECO:0000313" key="7">
    <source>
        <dbReference type="Proteomes" id="UP000837801"/>
    </source>
</evidence>
<sequence>MSNNRAFFNNFKSLPFKDAPLRSSSGSSEIILLSINLTGTRLINSRTDKSIRIWKCFPDKLADPIIVEQPHAKAVESVSWHPKHEFTFVTVGRDDLFKVWKISGNSCLLEREIKVVKQGNEEKDSICQIVRYSNDGELLAVVDRDSTVSVYSTSSYTKVHEFQVNEHVYALEWFNKDHDYFVLGLHDGTAPVYKVVDRSAGKDETLVVDLLHTIRGHRSSITAIAVDPRGKYFVIGSNEGVASIWSTSSMLNVNAITSIDESVASIDISRDGTYIAITFDSGSNARIFESSSIEEIYEVENSSSGNLVLSTFKWFPNKTGFVFATEDGKVMGYSKK</sequence>
<evidence type="ECO:0000256" key="1">
    <source>
        <dbReference type="ARBA" id="ARBA00022574"/>
    </source>
</evidence>
<evidence type="ECO:0000256" key="4">
    <source>
        <dbReference type="PROSITE-ProRule" id="PRU00221"/>
    </source>
</evidence>
<evidence type="ECO:0000313" key="6">
    <source>
        <dbReference type="EMBL" id="CAH2351171.1"/>
    </source>
</evidence>
<dbReference type="GO" id="GO:0000445">
    <property type="term" value="C:THO complex part of transcription export complex"/>
    <property type="evidence" value="ECO:0007669"/>
    <property type="project" value="TreeGrafter"/>
</dbReference>
<dbReference type="InterPro" id="IPR040132">
    <property type="entry name" value="Tex1/THOC3"/>
</dbReference>
<evidence type="ECO:0000256" key="3">
    <source>
        <dbReference type="ARBA" id="ARBA00046343"/>
    </source>
</evidence>
<dbReference type="OrthoDB" id="340259at2759"/>
<dbReference type="PROSITE" id="PS50294">
    <property type="entry name" value="WD_REPEATS_REGION"/>
    <property type="match status" value="1"/>
</dbReference>